<reference evidence="2" key="1">
    <citation type="submission" date="2006-10" db="EMBL/GenBank/DDBJ databases">
        <authorList>
            <person name="Amadeo P."/>
            <person name="Zhao Q."/>
            <person name="Wortman J."/>
            <person name="Fraser-Liggett C."/>
            <person name="Carlton J."/>
        </authorList>
    </citation>
    <scope>NUCLEOTIDE SEQUENCE</scope>
    <source>
        <strain evidence="2">G3</strain>
    </source>
</reference>
<organism evidence="2 3">
    <name type="scientific">Trichomonas vaginalis (strain ATCC PRA-98 / G3)</name>
    <dbReference type="NCBI Taxonomy" id="412133"/>
    <lineage>
        <taxon>Eukaryota</taxon>
        <taxon>Metamonada</taxon>
        <taxon>Parabasalia</taxon>
        <taxon>Trichomonadida</taxon>
        <taxon>Trichomonadidae</taxon>
        <taxon>Trichomonas</taxon>
    </lineage>
</organism>
<dbReference type="AlphaFoldDB" id="A2DFC3"/>
<dbReference type="InterPro" id="IPR010736">
    <property type="entry name" value="SHIPPO-rpt"/>
</dbReference>
<accession>A2DFC3</accession>
<dbReference type="Pfam" id="PF07004">
    <property type="entry name" value="SHIPPO-rpt"/>
    <property type="match status" value="3"/>
</dbReference>
<dbReference type="OrthoDB" id="429991at2759"/>
<evidence type="ECO:0000313" key="2">
    <source>
        <dbReference type="EMBL" id="EAY20851.1"/>
    </source>
</evidence>
<reference evidence="2" key="2">
    <citation type="journal article" date="2007" name="Science">
        <title>Draft genome sequence of the sexually transmitted pathogen Trichomonas vaginalis.</title>
        <authorList>
            <person name="Carlton J.M."/>
            <person name="Hirt R.P."/>
            <person name="Silva J.C."/>
            <person name="Delcher A.L."/>
            <person name="Schatz M."/>
            <person name="Zhao Q."/>
            <person name="Wortman J.R."/>
            <person name="Bidwell S.L."/>
            <person name="Alsmark U.C.M."/>
            <person name="Besteiro S."/>
            <person name="Sicheritz-Ponten T."/>
            <person name="Noel C.J."/>
            <person name="Dacks J.B."/>
            <person name="Foster P.G."/>
            <person name="Simillion C."/>
            <person name="Van de Peer Y."/>
            <person name="Miranda-Saavedra D."/>
            <person name="Barton G.J."/>
            <person name="Westrop G.D."/>
            <person name="Mueller S."/>
            <person name="Dessi D."/>
            <person name="Fiori P.L."/>
            <person name="Ren Q."/>
            <person name="Paulsen I."/>
            <person name="Zhang H."/>
            <person name="Bastida-Corcuera F.D."/>
            <person name="Simoes-Barbosa A."/>
            <person name="Brown M.T."/>
            <person name="Hayes R.D."/>
            <person name="Mukherjee M."/>
            <person name="Okumura C.Y."/>
            <person name="Schneider R."/>
            <person name="Smith A.J."/>
            <person name="Vanacova S."/>
            <person name="Villalvazo M."/>
            <person name="Haas B.J."/>
            <person name="Pertea M."/>
            <person name="Feldblyum T.V."/>
            <person name="Utterback T.R."/>
            <person name="Shu C.L."/>
            <person name="Osoegawa K."/>
            <person name="de Jong P.J."/>
            <person name="Hrdy I."/>
            <person name="Horvathova L."/>
            <person name="Zubacova Z."/>
            <person name="Dolezal P."/>
            <person name="Malik S.B."/>
            <person name="Logsdon J.M. Jr."/>
            <person name="Henze K."/>
            <person name="Gupta A."/>
            <person name="Wang C.C."/>
            <person name="Dunne R.L."/>
            <person name="Upcroft J.A."/>
            <person name="Upcroft P."/>
            <person name="White O."/>
            <person name="Salzberg S.L."/>
            <person name="Tang P."/>
            <person name="Chiu C.-H."/>
            <person name="Lee Y.-S."/>
            <person name="Embley T.M."/>
            <person name="Coombs G.H."/>
            <person name="Mottram J.C."/>
            <person name="Tachezy J."/>
            <person name="Fraser-Liggett C.M."/>
            <person name="Johnson P.J."/>
        </authorList>
    </citation>
    <scope>NUCLEOTIDE SEQUENCE [LARGE SCALE GENOMIC DNA]</scope>
    <source>
        <strain evidence="2">G3</strain>
    </source>
</reference>
<evidence type="ECO:0000256" key="1">
    <source>
        <dbReference type="SAM" id="MobiDB-lite"/>
    </source>
</evidence>
<dbReference type="InParanoid" id="A2DFC3"/>
<dbReference type="KEGG" id="tva:5466396"/>
<proteinExistence type="predicted"/>
<protein>
    <submittedName>
        <fullName evidence="2">Uncharacterized protein</fullName>
    </submittedName>
</protein>
<name>A2DFC3_TRIV3</name>
<dbReference type="RefSeq" id="XP_001581837.1">
    <property type="nucleotide sequence ID" value="XM_001581787.1"/>
</dbReference>
<dbReference type="Proteomes" id="UP000001542">
    <property type="component" value="Unassembled WGS sequence"/>
</dbReference>
<evidence type="ECO:0000313" key="3">
    <source>
        <dbReference type="Proteomes" id="UP000001542"/>
    </source>
</evidence>
<gene>
    <name evidence="2" type="ORF">TVAG_436750</name>
</gene>
<feature type="region of interest" description="Disordered" evidence="1">
    <location>
        <begin position="125"/>
        <end position="149"/>
    </location>
</feature>
<dbReference type="EMBL" id="DS113194">
    <property type="protein sequence ID" value="EAY20851.1"/>
    <property type="molecule type" value="Genomic_DNA"/>
</dbReference>
<dbReference type="VEuPathDB" id="TrichDB:TVAG_436750"/>
<keyword evidence="3" id="KW-1185">Reference proteome</keyword>
<dbReference type="SUPFAM" id="SSF47391">
    <property type="entry name" value="Dimerization-anchoring domain of cAMP-dependent PK regulatory subunit"/>
    <property type="match status" value="1"/>
</dbReference>
<dbReference type="VEuPathDB" id="TrichDB:TVAGG3_0565450"/>
<sequence>MKGYSKYIIKPHARSSLRASQGIFFEDSLPRGNLFDIPDTPGPGAYSAKPTSPRGLLRSTISRSVERFPVEEKVDPLDFYYSPEFFSYGNKGPRIGHLPMPKTLSMTPTPGPGDYNITPTKKPVGHQIATRKPEKPNTNPGPGQYNIADKPKIPGYQFSKLPTKVKEQEPAPGPAQYVKPNSYIHEPDNVMLANVRISLKNIKDRSAAISYIHSNIQLRNVMDEIMEMILRDKPDKPLEYIYDYFKQFKPEDPEDKIDLSILYN</sequence>